<keyword evidence="6" id="KW-0256">Endoplasmic reticulum</keyword>
<dbReference type="InterPro" id="IPR019540">
    <property type="entry name" value="PtdIno-glycan_biosynth_class_S"/>
</dbReference>
<evidence type="ECO:0000313" key="12">
    <source>
        <dbReference type="EMBL" id="KAJ2668564.1"/>
    </source>
</evidence>
<evidence type="ECO:0000256" key="10">
    <source>
        <dbReference type="SAM" id="MobiDB-lite"/>
    </source>
</evidence>
<comment type="similarity">
    <text evidence="3">Belongs to the PIGS family.</text>
</comment>
<feature type="region of interest" description="Disordered" evidence="10">
    <location>
        <begin position="188"/>
        <end position="207"/>
    </location>
</feature>
<evidence type="ECO:0000256" key="6">
    <source>
        <dbReference type="ARBA" id="ARBA00022824"/>
    </source>
</evidence>
<keyword evidence="7 11" id="KW-1133">Transmembrane helix</keyword>
<comment type="subcellular location">
    <subcellularLocation>
        <location evidence="1">Endoplasmic reticulum membrane</location>
        <topology evidence="1">Multi-pass membrane protein</topology>
    </subcellularLocation>
</comment>
<keyword evidence="5 11" id="KW-0812">Transmembrane</keyword>
<accession>A0A9W8FWY3</accession>
<evidence type="ECO:0000256" key="11">
    <source>
        <dbReference type="SAM" id="Phobius"/>
    </source>
</evidence>
<comment type="pathway">
    <text evidence="2">Glycolipid biosynthesis; glycosylphosphatidylinositol-anchor biosynthesis.</text>
</comment>
<protein>
    <submittedName>
        <fullName evidence="12">GPI transamidase component</fullName>
    </submittedName>
</protein>
<organism evidence="12 13">
    <name type="scientific">Coemansia spiralis</name>
    <dbReference type="NCBI Taxonomy" id="417178"/>
    <lineage>
        <taxon>Eukaryota</taxon>
        <taxon>Fungi</taxon>
        <taxon>Fungi incertae sedis</taxon>
        <taxon>Zoopagomycota</taxon>
        <taxon>Kickxellomycotina</taxon>
        <taxon>Kickxellomycetes</taxon>
        <taxon>Kickxellales</taxon>
        <taxon>Kickxellaceae</taxon>
        <taxon>Coemansia</taxon>
    </lineage>
</organism>
<proteinExistence type="inferred from homology"/>
<evidence type="ECO:0000256" key="5">
    <source>
        <dbReference type="ARBA" id="ARBA00022692"/>
    </source>
</evidence>
<dbReference type="OrthoDB" id="28748at2759"/>
<sequence length="570" mass="63167">MSQLAERFRALIGRGPKQNKHVISTHSERKVVVCSILAILLLGLPLWWTTTRVYRADLPTADINRYSPNDAFGVPFSFYIDHDPRLPHSAIASIEKQAESLIEKEREPYRAGEWRVRYSATVRQGKAPDVPGHYTLRVRTGAAPGIEVDTGRSLTVSLPKKKQHIERDLARVISAIVAKEERTVRNSHMLGQKTTSRATAESTKPQTALKYSPEFSITMTLLNEHPIGGASVDWDIEGSVSAFMQSFVDALRPLTKLTVTSQVLHHAGPPPVTPLVHDNKTYLTPDMLAHFVNSPSWNLASVDPTSPMINFILYVPTLSTQPVHILESQTKGSKALGTDAFSISQWGGIAIANLPVGTKPGAKVVLSPDQMQKYMGIFIAQLRALIGIRNDTPLEPRKLNKKQADDPLQHITVRQAVDTGVSDWELDALMRQWMLYTRQTAITTLQSLVRLTDSLQNMVVMDEIKTQVDSSLLALTRIEQSLNPEHPADNSQLSNHLKAFSLAAMASVKAEGAFFDPSMVSMLYFPDQHKYAIYLPFFLPVAIPLLSAVKKIFAESKRKPASATSTKKSS</sequence>
<feature type="transmembrane region" description="Helical" evidence="11">
    <location>
        <begin position="531"/>
        <end position="549"/>
    </location>
</feature>
<evidence type="ECO:0000256" key="4">
    <source>
        <dbReference type="ARBA" id="ARBA00022502"/>
    </source>
</evidence>
<dbReference type="GO" id="GO:0006506">
    <property type="term" value="P:GPI anchor biosynthetic process"/>
    <property type="evidence" value="ECO:0007669"/>
    <property type="project" value="UniProtKB-KW"/>
</dbReference>
<keyword evidence="4" id="KW-0337">GPI-anchor biosynthesis</keyword>
<keyword evidence="8 11" id="KW-0472">Membrane</keyword>
<name>A0A9W8FWY3_9FUNG</name>
<evidence type="ECO:0000256" key="7">
    <source>
        <dbReference type="ARBA" id="ARBA00022989"/>
    </source>
</evidence>
<gene>
    <name evidence="12" type="primary">GPI17</name>
    <name evidence="12" type="ORF">GGI25_006413</name>
</gene>
<comment type="caution">
    <text evidence="12">The sequence shown here is derived from an EMBL/GenBank/DDBJ whole genome shotgun (WGS) entry which is preliminary data.</text>
</comment>
<dbReference type="AlphaFoldDB" id="A0A9W8FWY3"/>
<dbReference type="PANTHER" id="PTHR21072:SF13">
    <property type="entry name" value="GPI TRANSAMIDASE COMPONENT PIG-S"/>
    <property type="match status" value="1"/>
</dbReference>
<feature type="compositionally biased region" description="Polar residues" evidence="10">
    <location>
        <begin position="192"/>
        <end position="206"/>
    </location>
</feature>
<evidence type="ECO:0000313" key="13">
    <source>
        <dbReference type="Proteomes" id="UP001151518"/>
    </source>
</evidence>
<dbReference type="Proteomes" id="UP001151518">
    <property type="component" value="Unassembled WGS sequence"/>
</dbReference>
<dbReference type="PANTHER" id="PTHR21072">
    <property type="entry name" value="GPI TRANSAMIDASE COMPONENT PIG-S"/>
    <property type="match status" value="1"/>
</dbReference>
<dbReference type="EMBL" id="JANBTW010000190">
    <property type="protein sequence ID" value="KAJ2668564.1"/>
    <property type="molecule type" value="Genomic_DNA"/>
</dbReference>
<dbReference type="GO" id="GO:0016255">
    <property type="term" value="P:attachment of GPI anchor to protein"/>
    <property type="evidence" value="ECO:0007669"/>
    <property type="project" value="InterPro"/>
</dbReference>
<dbReference type="Pfam" id="PF10510">
    <property type="entry name" value="PIG-S"/>
    <property type="match status" value="1"/>
</dbReference>
<evidence type="ECO:0000256" key="8">
    <source>
        <dbReference type="ARBA" id="ARBA00023136"/>
    </source>
</evidence>
<evidence type="ECO:0000256" key="9">
    <source>
        <dbReference type="ARBA" id="ARBA00023180"/>
    </source>
</evidence>
<evidence type="ECO:0000256" key="3">
    <source>
        <dbReference type="ARBA" id="ARBA00005316"/>
    </source>
</evidence>
<reference evidence="12" key="1">
    <citation type="submission" date="2022-07" db="EMBL/GenBank/DDBJ databases">
        <title>Phylogenomic reconstructions and comparative analyses of Kickxellomycotina fungi.</title>
        <authorList>
            <person name="Reynolds N.K."/>
            <person name="Stajich J.E."/>
            <person name="Barry K."/>
            <person name="Grigoriev I.V."/>
            <person name="Crous P."/>
            <person name="Smith M.E."/>
        </authorList>
    </citation>
    <scope>NUCLEOTIDE SEQUENCE</scope>
    <source>
        <strain evidence="12">NRRL 3115</strain>
    </source>
</reference>
<feature type="transmembrane region" description="Helical" evidence="11">
    <location>
        <begin position="31"/>
        <end position="48"/>
    </location>
</feature>
<dbReference type="GO" id="GO:0042765">
    <property type="term" value="C:GPI-anchor transamidase complex"/>
    <property type="evidence" value="ECO:0007669"/>
    <property type="project" value="InterPro"/>
</dbReference>
<evidence type="ECO:0000256" key="1">
    <source>
        <dbReference type="ARBA" id="ARBA00004477"/>
    </source>
</evidence>
<keyword evidence="9" id="KW-0325">Glycoprotein</keyword>
<evidence type="ECO:0000256" key="2">
    <source>
        <dbReference type="ARBA" id="ARBA00004687"/>
    </source>
</evidence>